<dbReference type="Proteomes" id="UP000783686">
    <property type="component" value="Unassembled WGS sequence"/>
</dbReference>
<evidence type="ECO:0000313" key="1">
    <source>
        <dbReference type="EMBL" id="CAD5216314.1"/>
    </source>
</evidence>
<proteinExistence type="predicted"/>
<gene>
    <name evidence="1" type="ORF">BOKJ2_LOCUS6531</name>
</gene>
<accession>A0A811KL59</accession>
<keyword evidence="2" id="KW-1185">Reference proteome</keyword>
<name>A0A811KL59_9BILA</name>
<sequence>MDNKWMLTKDIWHGILKQMCDHETVVNVAASDKYFYDLINLNFTEMCVNNKIYRLPGESWSDALAECHQRLWKHSFRVNTEYTVLEFGENTDKFAFVYSNFVIVTSLDFTKRYLRYFKVYFQITRAYIVENGQYLILKSYNHHETVVYNIETSELLTPNQRRNMKFNSVILQYIEGAKSVVDLLSTIEVKNLDINGIEVDTMGQYVSFKNSKDVLCVYDFYTKETYEIKTMNDYYMPRILPASGCIQISYYEAFNSDYQPKYELHHIATKKVVFEDSEKSAWRIIDDCMILKQKTGQLLIFDQESCRWDFSTSLTMSSSQTLNKPWEEITNFAVFDIVHKCLPEEAAMVDVEELEVDDDDYDDDSGSDYDPEYVYNGGDYGEVEKNDDLDYEYYNAYGNAEVKEETFELLFYKIKPNHKLEYNVIKKPSRTPHPFVRLYARFSKLGVCPDSNKQNFMLQLQQIFNDWILQTQFDTSEAENNVSF</sequence>
<dbReference type="EMBL" id="CAJFCW020000003">
    <property type="protein sequence ID" value="CAG9105703.1"/>
    <property type="molecule type" value="Genomic_DNA"/>
</dbReference>
<dbReference type="OrthoDB" id="10514733at2759"/>
<reference evidence="1" key="1">
    <citation type="submission" date="2020-09" db="EMBL/GenBank/DDBJ databases">
        <authorList>
            <person name="Kikuchi T."/>
        </authorList>
    </citation>
    <scope>NUCLEOTIDE SEQUENCE</scope>
    <source>
        <strain evidence="1">SH1</strain>
    </source>
</reference>
<dbReference type="Proteomes" id="UP000614601">
    <property type="component" value="Unassembled WGS sequence"/>
</dbReference>
<protein>
    <submittedName>
        <fullName evidence="1">Uncharacterized protein</fullName>
    </submittedName>
</protein>
<dbReference type="EMBL" id="CAJFDH010000003">
    <property type="protein sequence ID" value="CAD5216314.1"/>
    <property type="molecule type" value="Genomic_DNA"/>
</dbReference>
<comment type="caution">
    <text evidence="1">The sequence shown here is derived from an EMBL/GenBank/DDBJ whole genome shotgun (WGS) entry which is preliminary data.</text>
</comment>
<organism evidence="1 2">
    <name type="scientific">Bursaphelenchus okinawaensis</name>
    <dbReference type="NCBI Taxonomy" id="465554"/>
    <lineage>
        <taxon>Eukaryota</taxon>
        <taxon>Metazoa</taxon>
        <taxon>Ecdysozoa</taxon>
        <taxon>Nematoda</taxon>
        <taxon>Chromadorea</taxon>
        <taxon>Rhabditida</taxon>
        <taxon>Tylenchina</taxon>
        <taxon>Tylenchomorpha</taxon>
        <taxon>Aphelenchoidea</taxon>
        <taxon>Aphelenchoididae</taxon>
        <taxon>Bursaphelenchus</taxon>
    </lineage>
</organism>
<evidence type="ECO:0000313" key="2">
    <source>
        <dbReference type="Proteomes" id="UP000614601"/>
    </source>
</evidence>
<dbReference type="AlphaFoldDB" id="A0A811KL59"/>